<evidence type="ECO:0008006" key="3">
    <source>
        <dbReference type="Google" id="ProtNLM"/>
    </source>
</evidence>
<protein>
    <recommendedName>
        <fullName evidence="3">Outer membrane protein beta-barrel domain-containing protein</fullName>
    </recommendedName>
</protein>
<evidence type="ECO:0000313" key="1">
    <source>
        <dbReference type="EMBL" id="AEF86192.1"/>
    </source>
</evidence>
<dbReference type="HOGENOM" id="CLU_1255501_0_0_12"/>
<dbReference type="KEGG" id="tpi:TREPR_3145"/>
<sequence>MKAGIVIYILLFTTGNIFAQSPRLYFGGKFGLGPILGQDGVVLGGNLNPIQLDWQMAKFFALGTGMGFYFAPQTKVEAPKQTDPSSGIMETYAGMETHMVFPLLLKATINPSIFSVEFGGGLYVAPVLMNTTVERSNDNGYTVSEAYGKKLFSVDHPNPLGLIVSSSFGVKIGNGIIFLDLGYLRDFSEVTVKFNDKKVGNHLWNMLAVNIGYKHGFLSK</sequence>
<dbReference type="AlphaFoldDB" id="F5YLT4"/>
<organism evidence="1 2">
    <name type="scientific">Treponema primitia (strain ATCC BAA-887 / DSM 12427 / ZAS-2)</name>
    <dbReference type="NCBI Taxonomy" id="545694"/>
    <lineage>
        <taxon>Bacteria</taxon>
        <taxon>Pseudomonadati</taxon>
        <taxon>Spirochaetota</taxon>
        <taxon>Spirochaetia</taxon>
        <taxon>Spirochaetales</taxon>
        <taxon>Treponemataceae</taxon>
        <taxon>Treponema</taxon>
    </lineage>
</organism>
<dbReference type="EMBL" id="CP001843">
    <property type="protein sequence ID" value="AEF86192.1"/>
    <property type="molecule type" value="Genomic_DNA"/>
</dbReference>
<gene>
    <name evidence="1" type="ordered locus">TREPR_3145</name>
</gene>
<reference evidence="1 2" key="2">
    <citation type="journal article" date="2011" name="ISME J.">
        <title>RNA-seq reveals cooperative metabolic interactions between two termite-gut spirochete species in co-culture.</title>
        <authorList>
            <person name="Rosenthal A.Z."/>
            <person name="Matson E.G."/>
            <person name="Eldar A."/>
            <person name="Leadbetter J.R."/>
        </authorList>
    </citation>
    <scope>NUCLEOTIDE SEQUENCE [LARGE SCALE GENOMIC DNA]</scope>
    <source>
        <strain evidence="2">ATCC BAA-887 / DSM 12427 / ZAS-2</strain>
    </source>
</reference>
<evidence type="ECO:0000313" key="2">
    <source>
        <dbReference type="Proteomes" id="UP000009223"/>
    </source>
</evidence>
<keyword evidence="2" id="KW-1185">Reference proteome</keyword>
<dbReference type="STRING" id="545694.TREPR_3145"/>
<dbReference type="RefSeq" id="WP_015707118.1">
    <property type="nucleotide sequence ID" value="NC_015578.1"/>
</dbReference>
<name>F5YLT4_TREPZ</name>
<accession>F5YLT4</accession>
<proteinExistence type="predicted"/>
<dbReference type="Proteomes" id="UP000009223">
    <property type="component" value="Chromosome"/>
</dbReference>
<reference evidence="2" key="1">
    <citation type="submission" date="2009-12" db="EMBL/GenBank/DDBJ databases">
        <title>Complete sequence of Treponema primitia strain ZAS-2.</title>
        <authorList>
            <person name="Tetu S.G."/>
            <person name="Matson E."/>
            <person name="Ren Q."/>
            <person name="Seshadri R."/>
            <person name="Elbourne L."/>
            <person name="Hassan K.A."/>
            <person name="Durkin A."/>
            <person name="Radune D."/>
            <person name="Mohamoud Y."/>
            <person name="Shay R."/>
            <person name="Jin S."/>
            <person name="Zhang X."/>
            <person name="Lucey K."/>
            <person name="Ballor N.R."/>
            <person name="Ottesen E."/>
            <person name="Rosenthal R."/>
            <person name="Allen A."/>
            <person name="Leadbetter J.R."/>
            <person name="Paulsen I.T."/>
        </authorList>
    </citation>
    <scope>NUCLEOTIDE SEQUENCE [LARGE SCALE GENOMIC DNA]</scope>
    <source>
        <strain evidence="2">ATCC BAA-887 / DSM 12427 / ZAS-2</strain>
    </source>
</reference>